<evidence type="ECO:0000256" key="1">
    <source>
        <dbReference type="ARBA" id="ARBA00004141"/>
    </source>
</evidence>
<dbReference type="PANTHER" id="PTHR11629:SF63">
    <property type="entry name" value="V-TYPE PROTON ATPASE SUBUNIT A"/>
    <property type="match status" value="1"/>
</dbReference>
<comment type="similarity">
    <text evidence="2">Belongs to the V-ATPase 116 kDa subunit family.</text>
</comment>
<dbReference type="AlphaFoldDB" id="A0A4R0HC89"/>
<dbReference type="Gene3D" id="3.30.70.2170">
    <property type="match status" value="1"/>
</dbReference>
<name>A0A4R0HC89_9ACTN</name>
<dbReference type="EMBL" id="SJJZ01000002">
    <property type="protein sequence ID" value="TCC07184.1"/>
    <property type="molecule type" value="Genomic_DNA"/>
</dbReference>
<dbReference type="Gene3D" id="3.30.70.2750">
    <property type="match status" value="1"/>
</dbReference>
<protein>
    <submittedName>
        <fullName evidence="10">Uncharacterized protein</fullName>
    </submittedName>
</protein>
<proteinExistence type="inferred from homology"/>
<dbReference type="GO" id="GO:0046961">
    <property type="term" value="F:proton-transporting ATPase activity, rotational mechanism"/>
    <property type="evidence" value="ECO:0007669"/>
    <property type="project" value="InterPro"/>
</dbReference>
<keyword evidence="4 9" id="KW-0812">Transmembrane</keyword>
<feature type="transmembrane region" description="Helical" evidence="9">
    <location>
        <begin position="500"/>
        <end position="522"/>
    </location>
</feature>
<organism evidence="10 11">
    <name type="scientific">Kribbella soli</name>
    <dbReference type="NCBI Taxonomy" id="1124743"/>
    <lineage>
        <taxon>Bacteria</taxon>
        <taxon>Bacillati</taxon>
        <taxon>Actinomycetota</taxon>
        <taxon>Actinomycetes</taxon>
        <taxon>Propionibacteriales</taxon>
        <taxon>Kribbellaceae</taxon>
        <taxon>Kribbella</taxon>
    </lineage>
</organism>
<comment type="caution">
    <text evidence="10">The sequence shown here is derived from an EMBL/GenBank/DDBJ whole genome shotgun (WGS) entry which is preliminary data.</text>
</comment>
<dbReference type="InterPro" id="IPR002490">
    <property type="entry name" value="V-ATPase_116kDa_su"/>
</dbReference>
<evidence type="ECO:0000256" key="2">
    <source>
        <dbReference type="ARBA" id="ARBA00009904"/>
    </source>
</evidence>
<evidence type="ECO:0000256" key="4">
    <source>
        <dbReference type="ARBA" id="ARBA00022692"/>
    </source>
</evidence>
<evidence type="ECO:0000256" key="9">
    <source>
        <dbReference type="SAM" id="Phobius"/>
    </source>
</evidence>
<feature type="transmembrane region" description="Helical" evidence="9">
    <location>
        <begin position="350"/>
        <end position="376"/>
    </location>
</feature>
<dbReference type="GO" id="GO:0016471">
    <property type="term" value="C:vacuolar proton-transporting V-type ATPase complex"/>
    <property type="evidence" value="ECO:0007669"/>
    <property type="project" value="TreeGrafter"/>
</dbReference>
<feature type="transmembrane region" description="Helical" evidence="9">
    <location>
        <begin position="436"/>
        <end position="460"/>
    </location>
</feature>
<evidence type="ECO:0000313" key="10">
    <source>
        <dbReference type="EMBL" id="TCC07184.1"/>
    </source>
</evidence>
<dbReference type="Proteomes" id="UP000292346">
    <property type="component" value="Unassembled WGS sequence"/>
</dbReference>
<keyword evidence="3" id="KW-0813">Transport</keyword>
<evidence type="ECO:0000256" key="6">
    <source>
        <dbReference type="ARBA" id="ARBA00023065"/>
    </source>
</evidence>
<sequence length="645" mass="67733">MMVPLTQLEVAGLRPRLDDALTALQELRLAEVVTIVDPGETPPDLADLIDRTDAMMPLAGRSATGTVLSDTALRTTLDHLEPQVAKLLAGDEELRGEAEALPRSIDALDALQPLVPELGRLNDRQLANLGLASMALVLDDPDLRIVPELTRQLAELLGRGHLMVTSTATPGGPVGCLLVLRRADLPDVNALLGTERIVEVGVPAAYAGKSLRATVEAMRERLAKLPGERNRVQTELAATVIPVAGSLHATIAVLRARAERAVAAAQADLSSRTFILRLWVPTKQTEQVERALADRLGQAVAVERLDTSESVEDQPVLLRNRPGWQPFQRLVGLLSWPARGDLDPTGLTALVLPIFFGVMVGDVVYGGLLLAGAWWLRSHWPKNSTVGQVGRVMALGGAWTILFGFLYGEALGSLGHSIGMPALWFYRGGPTALQPLLLFALAIGLVHVVLGLLLGVWTAARGNHRRQVASKAGTLLVLAGLFGLAGAAAAGFPAGVLTPAVAALVVGVVVACVSQGALGLLLGPLDLLGALGNVLSYLRLAAVGLASTYLAEVANQLGARGPLLLGLLVATLFHALNLALAAFSPTIQALRLHYVEFFGQFYEGGGRLFAPLGAAGATGSEPDSATGLPSHVRTTPEPVPARSPV</sequence>
<comment type="subcellular location">
    <subcellularLocation>
        <location evidence="1">Membrane</location>
        <topology evidence="1">Multi-pass membrane protein</topology>
    </subcellularLocation>
</comment>
<dbReference type="GO" id="GO:0051117">
    <property type="term" value="F:ATPase binding"/>
    <property type="evidence" value="ECO:0007669"/>
    <property type="project" value="TreeGrafter"/>
</dbReference>
<feature type="transmembrane region" description="Helical" evidence="9">
    <location>
        <begin position="388"/>
        <end position="407"/>
    </location>
</feature>
<evidence type="ECO:0000313" key="11">
    <source>
        <dbReference type="Proteomes" id="UP000292346"/>
    </source>
</evidence>
<evidence type="ECO:0000256" key="7">
    <source>
        <dbReference type="ARBA" id="ARBA00023136"/>
    </source>
</evidence>
<dbReference type="RefSeq" id="WP_131337831.1">
    <property type="nucleotide sequence ID" value="NZ_SJJZ01000002.1"/>
</dbReference>
<evidence type="ECO:0000256" key="8">
    <source>
        <dbReference type="SAM" id="MobiDB-lite"/>
    </source>
</evidence>
<keyword evidence="11" id="KW-1185">Reference proteome</keyword>
<keyword evidence="5 9" id="KW-1133">Transmembrane helix</keyword>
<dbReference type="Gene3D" id="1.20.1460.20">
    <property type="match status" value="1"/>
</dbReference>
<dbReference type="Pfam" id="PF01496">
    <property type="entry name" value="V_ATPase_I"/>
    <property type="match status" value="1"/>
</dbReference>
<dbReference type="OrthoDB" id="9803814at2"/>
<gene>
    <name evidence="10" type="ORF">E0H45_14285</name>
</gene>
<dbReference type="PANTHER" id="PTHR11629">
    <property type="entry name" value="VACUOLAR PROTON ATPASES"/>
    <property type="match status" value="1"/>
</dbReference>
<reference evidence="10 11" key="1">
    <citation type="submission" date="2019-02" db="EMBL/GenBank/DDBJ databases">
        <title>Kribbella capetownensis sp. nov. and Kribbella speibonae sp. nov., isolated from soil.</title>
        <authorList>
            <person name="Curtis S.M."/>
            <person name="Norton I."/>
            <person name="Everest G.J."/>
            <person name="Meyers P.R."/>
        </authorList>
    </citation>
    <scope>NUCLEOTIDE SEQUENCE [LARGE SCALE GENOMIC DNA]</scope>
    <source>
        <strain evidence="10 11">KCTC 29219</strain>
    </source>
</reference>
<keyword evidence="7 9" id="KW-0472">Membrane</keyword>
<keyword evidence="6" id="KW-0406">Ion transport</keyword>
<feature type="transmembrane region" description="Helical" evidence="9">
    <location>
        <begin position="472"/>
        <end position="494"/>
    </location>
</feature>
<accession>A0A4R0HC89</accession>
<feature type="transmembrane region" description="Helical" evidence="9">
    <location>
        <begin position="534"/>
        <end position="551"/>
    </location>
</feature>
<dbReference type="GO" id="GO:0007035">
    <property type="term" value="P:vacuolar acidification"/>
    <property type="evidence" value="ECO:0007669"/>
    <property type="project" value="TreeGrafter"/>
</dbReference>
<dbReference type="GO" id="GO:0033179">
    <property type="term" value="C:proton-transporting V-type ATPase, V0 domain"/>
    <property type="evidence" value="ECO:0007669"/>
    <property type="project" value="InterPro"/>
</dbReference>
<feature type="region of interest" description="Disordered" evidence="8">
    <location>
        <begin position="618"/>
        <end position="645"/>
    </location>
</feature>
<feature type="transmembrane region" description="Helical" evidence="9">
    <location>
        <begin position="563"/>
        <end position="583"/>
    </location>
</feature>
<evidence type="ECO:0000256" key="3">
    <source>
        <dbReference type="ARBA" id="ARBA00022448"/>
    </source>
</evidence>
<evidence type="ECO:0000256" key="5">
    <source>
        <dbReference type="ARBA" id="ARBA00022989"/>
    </source>
</evidence>